<protein>
    <submittedName>
        <fullName evidence="5">Beta-lactamase/transpeptidase-like protein</fullName>
    </submittedName>
</protein>
<comment type="caution">
    <text evidence="5">The sequence shown here is derived from an EMBL/GenBank/DDBJ whole genome shotgun (WGS) entry which is preliminary data.</text>
</comment>
<dbReference type="PANTHER" id="PTHR46825">
    <property type="entry name" value="D-ALANYL-D-ALANINE-CARBOXYPEPTIDASE/ENDOPEPTIDASE AMPH"/>
    <property type="match status" value="1"/>
</dbReference>
<dbReference type="InterPro" id="IPR001466">
    <property type="entry name" value="Beta-lactam-related"/>
</dbReference>
<evidence type="ECO:0000256" key="1">
    <source>
        <dbReference type="ARBA" id="ARBA00038215"/>
    </source>
</evidence>
<gene>
    <name evidence="5" type="ORF">LEL_05702</name>
</gene>
<evidence type="ECO:0000259" key="3">
    <source>
        <dbReference type="Pfam" id="PF00144"/>
    </source>
</evidence>
<organism evidence="5 6">
    <name type="scientific">Akanthomyces lecanii RCEF 1005</name>
    <dbReference type="NCBI Taxonomy" id="1081108"/>
    <lineage>
        <taxon>Eukaryota</taxon>
        <taxon>Fungi</taxon>
        <taxon>Dikarya</taxon>
        <taxon>Ascomycota</taxon>
        <taxon>Pezizomycotina</taxon>
        <taxon>Sordariomycetes</taxon>
        <taxon>Hypocreomycetidae</taxon>
        <taxon>Hypocreales</taxon>
        <taxon>Cordycipitaceae</taxon>
        <taxon>Akanthomyces</taxon>
        <taxon>Cordyceps confragosa</taxon>
    </lineage>
</organism>
<feature type="domain" description="Beta-lactamase-related" evidence="3">
    <location>
        <begin position="51"/>
        <end position="380"/>
    </location>
</feature>
<evidence type="ECO:0000313" key="6">
    <source>
        <dbReference type="Proteomes" id="UP000076881"/>
    </source>
</evidence>
<dbReference type="EMBL" id="AZHF01000004">
    <property type="protein sequence ID" value="OAA76018.1"/>
    <property type="molecule type" value="Genomic_DNA"/>
</dbReference>
<comment type="similarity">
    <text evidence="1">Belongs to the peptidase S12 family.</text>
</comment>
<evidence type="ECO:0000256" key="2">
    <source>
        <dbReference type="SAM" id="SignalP"/>
    </source>
</evidence>
<dbReference type="InterPro" id="IPR012338">
    <property type="entry name" value="Beta-lactam/transpept-like"/>
</dbReference>
<dbReference type="Gene3D" id="3.40.710.10">
    <property type="entry name" value="DD-peptidase/beta-lactamase superfamily"/>
    <property type="match status" value="1"/>
</dbReference>
<evidence type="ECO:0000259" key="4">
    <source>
        <dbReference type="Pfam" id="PF11954"/>
    </source>
</evidence>
<dbReference type="PANTHER" id="PTHR46825:SF9">
    <property type="entry name" value="BETA-LACTAMASE-RELATED DOMAIN-CONTAINING PROTEIN"/>
    <property type="match status" value="1"/>
</dbReference>
<keyword evidence="6" id="KW-1185">Reference proteome</keyword>
<evidence type="ECO:0000313" key="5">
    <source>
        <dbReference type="EMBL" id="OAA76018.1"/>
    </source>
</evidence>
<dbReference type="InterPro" id="IPR050491">
    <property type="entry name" value="AmpC-like"/>
</dbReference>
<reference evidence="5 6" key="1">
    <citation type="journal article" date="2016" name="Genome Biol. Evol.">
        <title>Divergent and convergent evolution of fungal pathogenicity.</title>
        <authorList>
            <person name="Shang Y."/>
            <person name="Xiao G."/>
            <person name="Zheng P."/>
            <person name="Cen K."/>
            <person name="Zhan S."/>
            <person name="Wang C."/>
        </authorList>
    </citation>
    <scope>NUCLEOTIDE SEQUENCE [LARGE SCALE GENOMIC DNA]</scope>
    <source>
        <strain evidence="5 6">RCEF 1005</strain>
    </source>
</reference>
<dbReference type="AlphaFoldDB" id="A0A162KJW1"/>
<dbReference type="SUPFAM" id="SSF56601">
    <property type="entry name" value="beta-lactamase/transpeptidase-like"/>
    <property type="match status" value="1"/>
</dbReference>
<feature type="chain" id="PRO_5007836960" evidence="2">
    <location>
        <begin position="22"/>
        <end position="560"/>
    </location>
</feature>
<keyword evidence="2" id="KW-0732">Signal</keyword>
<accession>A0A162KJW1</accession>
<sequence length="560" mass="62376">MLVDSLSIGLVAGLSLCLAAAATFPHGLDRQKPLAIATAGSRNPFDDDLGNFIDDLMERWKIPGMSVAVVDGDDVGKGYGYASIPDVEATPETFYYAGSTSKAFTAATLAHMMDSKNYTALAGRWGTPISSIIRDDFVLPDQWMTSNINLEDAVSHRTGYPRHDLSWPRYRDDGSKDTIANTVRSLRYLKPSASPRTTYQYCNLMFVTLGHVVETLTQKWLGDVIREMIWEPLGMTATFGDTEDAMAAPAHLAAGYIWDSEEEVYTRLPFGNNRDLGGAGLVISSVADYTKWVRCLLHETQPFSNKAHQDIRKTRMLTPENESFADGDLVYGLAWEKKTYHNEVVYKHAGRTPAYATQVYWLPKRKYGVVVMANTGAANAAEDEVVWRLIENKLGVPGGQRYNISSRSVSSVSMYIPEKRLNIANSLEERRKAENKARQNLLNVLYPNRPESPLPSALNNSQLVGKYSDPGYGSFNIGEREFDGEIVLVANWLNTLEVKFNHVTGNYWLAQFFLIKKFFVVALAAEFKVGVDGKAAGLELQLSKPEDEINEGSVWFEKVN</sequence>
<feature type="domain" description="Peptidase S12 Pab87-related C-terminal" evidence="4">
    <location>
        <begin position="453"/>
        <end position="557"/>
    </location>
</feature>
<dbReference type="STRING" id="1081108.A0A162KJW1"/>
<dbReference type="Pfam" id="PF11954">
    <property type="entry name" value="DUF3471"/>
    <property type="match status" value="1"/>
</dbReference>
<dbReference type="Proteomes" id="UP000076881">
    <property type="component" value="Unassembled WGS sequence"/>
</dbReference>
<dbReference type="InterPro" id="IPR021860">
    <property type="entry name" value="Peptidase_S12_Pab87-rel_C"/>
</dbReference>
<name>A0A162KJW1_CORDF</name>
<proteinExistence type="inferred from homology"/>
<feature type="signal peptide" evidence="2">
    <location>
        <begin position="1"/>
        <end position="21"/>
    </location>
</feature>
<dbReference type="OrthoDB" id="5946976at2759"/>
<dbReference type="Pfam" id="PF00144">
    <property type="entry name" value="Beta-lactamase"/>
    <property type="match status" value="1"/>
</dbReference>